<dbReference type="AlphaFoldDB" id="A0A1H0LKP9"/>
<feature type="region of interest" description="Disordered" evidence="10">
    <location>
        <begin position="42"/>
        <end position="79"/>
    </location>
</feature>
<evidence type="ECO:0000256" key="9">
    <source>
        <dbReference type="HAMAP-Rule" id="MF_00236"/>
    </source>
</evidence>
<dbReference type="RefSeq" id="WP_084312293.1">
    <property type="nucleotide sequence ID" value="NZ_FNIJ01000014.1"/>
</dbReference>
<dbReference type="STRING" id="198616.SAMN05216193_114100"/>
<evidence type="ECO:0000256" key="4">
    <source>
        <dbReference type="ARBA" id="ARBA00022692"/>
    </source>
</evidence>
<evidence type="ECO:0000256" key="8">
    <source>
        <dbReference type="ARBA" id="ARBA00023136"/>
    </source>
</evidence>
<evidence type="ECO:0000256" key="5">
    <source>
        <dbReference type="ARBA" id="ARBA00022927"/>
    </source>
</evidence>
<dbReference type="InterPro" id="IPR003369">
    <property type="entry name" value="TatA/B/E"/>
</dbReference>
<organism evidence="11 12">
    <name type="scientific">Pseudomonas jinjuensis</name>
    <dbReference type="NCBI Taxonomy" id="198616"/>
    <lineage>
        <taxon>Bacteria</taxon>
        <taxon>Pseudomonadati</taxon>
        <taxon>Pseudomonadota</taxon>
        <taxon>Gammaproteobacteria</taxon>
        <taxon>Pseudomonadales</taxon>
        <taxon>Pseudomonadaceae</taxon>
        <taxon>Pseudomonas</taxon>
    </lineage>
</organism>
<comment type="subunit">
    <text evidence="9">The Tat system comprises two distinct complexes: a TatABC complex, containing multiple copies of TatA, TatB and TatC subunits, and a separate TatA complex, containing only TatA subunits. Substrates initially bind to the TatABC complex, which probably triggers association of the separate TatA complex to form the active translocon.</text>
</comment>
<dbReference type="InterPro" id="IPR006312">
    <property type="entry name" value="TatA/E"/>
</dbReference>
<keyword evidence="7 9" id="KW-0811">Translocation</keyword>
<keyword evidence="5 9" id="KW-0653">Protein transport</keyword>
<evidence type="ECO:0000256" key="10">
    <source>
        <dbReference type="SAM" id="MobiDB-lite"/>
    </source>
</evidence>
<keyword evidence="12" id="KW-1185">Reference proteome</keyword>
<dbReference type="Gene3D" id="1.20.5.3310">
    <property type="match status" value="1"/>
</dbReference>
<evidence type="ECO:0000256" key="6">
    <source>
        <dbReference type="ARBA" id="ARBA00022989"/>
    </source>
</evidence>
<dbReference type="Pfam" id="PF02416">
    <property type="entry name" value="TatA_B_E"/>
    <property type="match status" value="1"/>
</dbReference>
<keyword evidence="3 9" id="KW-1003">Cell membrane</keyword>
<keyword evidence="4 9" id="KW-0812">Transmembrane</keyword>
<sequence length="79" mass="8502">MGLYDWKHWLVLLVVVLVVFGGKRLRGLGADLGESIKGFRRSLESESQAPGIDGLGDANDSAHEKVRPRELTGSGNTPA</sequence>
<gene>
    <name evidence="9" type="primary">tatA</name>
    <name evidence="11" type="ORF">SAMN05216193_114100</name>
</gene>
<dbReference type="NCBIfam" id="TIGR01411">
    <property type="entry name" value="tatAE"/>
    <property type="match status" value="1"/>
</dbReference>
<dbReference type="PANTHER" id="PTHR42982:SF1">
    <property type="entry name" value="SEC-INDEPENDENT PROTEIN TRANSLOCASE PROTEIN TATA"/>
    <property type="match status" value="1"/>
</dbReference>
<comment type="similarity">
    <text evidence="9">Belongs to the TatA/E family.</text>
</comment>
<evidence type="ECO:0000256" key="7">
    <source>
        <dbReference type="ARBA" id="ARBA00023010"/>
    </source>
</evidence>
<dbReference type="GO" id="GO:0008320">
    <property type="term" value="F:protein transmembrane transporter activity"/>
    <property type="evidence" value="ECO:0007669"/>
    <property type="project" value="UniProtKB-UniRule"/>
</dbReference>
<keyword evidence="8 9" id="KW-0472">Membrane</keyword>
<dbReference type="HAMAP" id="MF_00236">
    <property type="entry name" value="TatA_E"/>
    <property type="match status" value="1"/>
</dbReference>
<dbReference type="Proteomes" id="UP000242957">
    <property type="component" value="Unassembled WGS sequence"/>
</dbReference>
<evidence type="ECO:0000313" key="12">
    <source>
        <dbReference type="Proteomes" id="UP000242957"/>
    </source>
</evidence>
<feature type="compositionally biased region" description="Basic and acidic residues" evidence="10">
    <location>
        <begin position="60"/>
        <end position="70"/>
    </location>
</feature>
<evidence type="ECO:0000313" key="11">
    <source>
        <dbReference type="EMBL" id="SDO68665.1"/>
    </source>
</evidence>
<keyword evidence="2 9" id="KW-0813">Transport</keyword>
<evidence type="ECO:0000256" key="1">
    <source>
        <dbReference type="ARBA" id="ARBA00004162"/>
    </source>
</evidence>
<dbReference type="GO" id="GO:0033281">
    <property type="term" value="C:TAT protein transport complex"/>
    <property type="evidence" value="ECO:0007669"/>
    <property type="project" value="UniProtKB-UniRule"/>
</dbReference>
<name>A0A1H0LKP9_9PSED</name>
<comment type="function">
    <text evidence="9">Part of the twin-arginine translocation (Tat) system that transports large folded proteins containing a characteristic twin-arginine motif in their signal peptide across membranes. TatA could form the protein-conducting channel of the Tat system.</text>
</comment>
<dbReference type="EMBL" id="FNIJ01000014">
    <property type="protein sequence ID" value="SDO68665.1"/>
    <property type="molecule type" value="Genomic_DNA"/>
</dbReference>
<accession>A0A1H0LKP9</accession>
<dbReference type="GO" id="GO:0043953">
    <property type="term" value="P:protein transport by the Tat complex"/>
    <property type="evidence" value="ECO:0007669"/>
    <property type="project" value="UniProtKB-UniRule"/>
</dbReference>
<dbReference type="PANTHER" id="PTHR42982">
    <property type="entry name" value="SEC-INDEPENDENT PROTEIN TRANSLOCASE PROTEIN TATA"/>
    <property type="match status" value="1"/>
</dbReference>
<evidence type="ECO:0000256" key="2">
    <source>
        <dbReference type="ARBA" id="ARBA00022448"/>
    </source>
</evidence>
<evidence type="ECO:0000256" key="3">
    <source>
        <dbReference type="ARBA" id="ARBA00022475"/>
    </source>
</evidence>
<comment type="subcellular location">
    <subcellularLocation>
        <location evidence="1 9">Cell membrane</location>
        <topology evidence="1 9">Single-pass membrane protein</topology>
    </subcellularLocation>
</comment>
<keyword evidence="6 9" id="KW-1133">Transmembrane helix</keyword>
<reference evidence="12" key="1">
    <citation type="submission" date="2016-10" db="EMBL/GenBank/DDBJ databases">
        <authorList>
            <person name="Varghese N."/>
            <person name="Submissions S."/>
        </authorList>
    </citation>
    <scope>NUCLEOTIDE SEQUENCE [LARGE SCALE GENOMIC DNA]</scope>
    <source>
        <strain evidence="12">JCM 21621</strain>
    </source>
</reference>
<proteinExistence type="inferred from homology"/>
<protein>
    <recommendedName>
        <fullName evidence="9">Sec-independent protein translocase protein TatA</fullName>
    </recommendedName>
</protein>